<proteinExistence type="predicted"/>
<dbReference type="Proteomes" id="UP000606172">
    <property type="component" value="Unassembled WGS sequence"/>
</dbReference>
<dbReference type="CDD" id="cd16386">
    <property type="entry name" value="TcpC_N"/>
    <property type="match status" value="1"/>
</dbReference>
<evidence type="ECO:0000313" key="1">
    <source>
        <dbReference type="EMBL" id="GII93148.1"/>
    </source>
</evidence>
<comment type="caution">
    <text evidence="1">The sequence shown here is derived from an EMBL/GenBank/DDBJ whole genome shotgun (WGS) entry which is preliminary data.</text>
</comment>
<dbReference type="InterPro" id="IPR035628">
    <property type="entry name" value="TcpC_C"/>
</dbReference>
<dbReference type="InterPro" id="IPR024735">
    <property type="entry name" value="TcpC"/>
</dbReference>
<name>A0A919RFX7_9ACTN</name>
<accession>A0A919RFX7</accession>
<reference evidence="1" key="1">
    <citation type="submission" date="2021-01" db="EMBL/GenBank/DDBJ databases">
        <title>Whole genome shotgun sequence of Sinosporangium siamense NBRC 109515.</title>
        <authorList>
            <person name="Komaki H."/>
            <person name="Tamura T."/>
        </authorList>
    </citation>
    <scope>NUCLEOTIDE SEQUENCE</scope>
    <source>
        <strain evidence="1">NBRC 109515</strain>
    </source>
</reference>
<protein>
    <recommendedName>
        <fullName evidence="3">Conjugative transposon protein TcpC</fullName>
    </recommendedName>
</protein>
<organism evidence="1 2">
    <name type="scientific">Sinosporangium siamense</name>
    <dbReference type="NCBI Taxonomy" id="1367973"/>
    <lineage>
        <taxon>Bacteria</taxon>
        <taxon>Bacillati</taxon>
        <taxon>Actinomycetota</taxon>
        <taxon>Actinomycetes</taxon>
        <taxon>Streptosporangiales</taxon>
        <taxon>Streptosporangiaceae</taxon>
        <taxon>Sinosporangium</taxon>
    </lineage>
</organism>
<keyword evidence="2" id="KW-1185">Reference proteome</keyword>
<evidence type="ECO:0008006" key="3">
    <source>
        <dbReference type="Google" id="ProtNLM"/>
    </source>
</evidence>
<sequence>MWAGRAVLWALIIVVVVNGVRAPFERLTQGSAPAGVVPEAQPKFPVAKAEAFAVQFAQVYLNFDGAKPDVRAGRLAAYLPDGAPTQFGWDGLGKMEAGAIQPYETKVTDDRNAVVVLLFQSGNRRMMLSVPVFASGGGLVVPEYPAVLPAPAKAAFPSPPEESRDEATEVELRPQLQGFFEKYAEGDPVDLQRFVAADVRLESFDSAFDFVSLDKVHVPPGGNVRKVRVEVTWSVPSAGAQTNPEAPAASEGKLEQAYDLIVEKQSDKWYIKEISGASRTLG</sequence>
<dbReference type="EMBL" id="BOOW01000020">
    <property type="protein sequence ID" value="GII93148.1"/>
    <property type="molecule type" value="Genomic_DNA"/>
</dbReference>
<dbReference type="CDD" id="cd16428">
    <property type="entry name" value="TcpC_C"/>
    <property type="match status" value="1"/>
</dbReference>
<dbReference type="Pfam" id="PF12642">
    <property type="entry name" value="TpcC"/>
    <property type="match status" value="1"/>
</dbReference>
<gene>
    <name evidence="1" type="ORF">Ssi02_33790</name>
</gene>
<dbReference type="Gene3D" id="3.10.450.540">
    <property type="match status" value="1"/>
</dbReference>
<evidence type="ECO:0000313" key="2">
    <source>
        <dbReference type="Proteomes" id="UP000606172"/>
    </source>
</evidence>
<dbReference type="AlphaFoldDB" id="A0A919RFX7"/>